<dbReference type="EMBL" id="SMFK01000003">
    <property type="protein sequence ID" value="TDD97889.1"/>
    <property type="molecule type" value="Genomic_DNA"/>
</dbReference>
<evidence type="ECO:0000313" key="4">
    <source>
        <dbReference type="Proteomes" id="UP000295479"/>
    </source>
</evidence>
<proteinExistence type="predicted"/>
<accession>A0A4R5CFS9</accession>
<dbReference type="InterPro" id="IPR032710">
    <property type="entry name" value="NTF2-like_dom_sf"/>
</dbReference>
<feature type="domain" description="DUF4440" evidence="2">
    <location>
        <begin position="31"/>
        <end position="142"/>
    </location>
</feature>
<feature type="chain" id="PRO_5020621588" evidence="1">
    <location>
        <begin position="24"/>
        <end position="151"/>
    </location>
</feature>
<organism evidence="3 4">
    <name type="scientific">Flavobacterium cellulosilyticum</name>
    <dbReference type="NCBI Taxonomy" id="2541731"/>
    <lineage>
        <taxon>Bacteria</taxon>
        <taxon>Pseudomonadati</taxon>
        <taxon>Bacteroidota</taxon>
        <taxon>Flavobacteriia</taxon>
        <taxon>Flavobacteriales</taxon>
        <taxon>Flavobacteriaceae</taxon>
        <taxon>Flavobacterium</taxon>
    </lineage>
</organism>
<protein>
    <submittedName>
        <fullName evidence="3">Nuclear transport factor 2 family protein</fullName>
    </submittedName>
</protein>
<dbReference type="RefSeq" id="WP_132003528.1">
    <property type="nucleotide sequence ID" value="NZ_SMFK01000003.1"/>
</dbReference>
<keyword evidence="4" id="KW-1185">Reference proteome</keyword>
<gene>
    <name evidence="3" type="ORF">E0F76_07250</name>
</gene>
<dbReference type="SUPFAM" id="SSF54427">
    <property type="entry name" value="NTF2-like"/>
    <property type="match status" value="1"/>
</dbReference>
<dbReference type="AlphaFoldDB" id="A0A4R5CFS9"/>
<evidence type="ECO:0000259" key="2">
    <source>
        <dbReference type="Pfam" id="PF14534"/>
    </source>
</evidence>
<evidence type="ECO:0000256" key="1">
    <source>
        <dbReference type="SAM" id="SignalP"/>
    </source>
</evidence>
<sequence length="151" mass="16958">MKSSKKLFVKVLLLVVSSASMFAQDKDTEAVKAVLKQYNTAIEKLDVTGTEKLFTSDSKIYESGGNEGSYAHYLEHHLAPEMKAFKSFTFSDYKVAVTVSGEYAFSTETYNYTIVVAKDDKELKRKGIGTSVLKKMNGQWKIMMSHNSSRK</sequence>
<dbReference type="InterPro" id="IPR027843">
    <property type="entry name" value="DUF4440"/>
</dbReference>
<dbReference type="Proteomes" id="UP000295479">
    <property type="component" value="Unassembled WGS sequence"/>
</dbReference>
<feature type="signal peptide" evidence="1">
    <location>
        <begin position="1"/>
        <end position="23"/>
    </location>
</feature>
<name>A0A4R5CFS9_9FLAO</name>
<evidence type="ECO:0000313" key="3">
    <source>
        <dbReference type="EMBL" id="TDD97889.1"/>
    </source>
</evidence>
<dbReference type="Gene3D" id="3.10.450.50">
    <property type="match status" value="1"/>
</dbReference>
<dbReference type="OrthoDB" id="7204227at2"/>
<keyword evidence="1" id="KW-0732">Signal</keyword>
<reference evidence="3 4" key="1">
    <citation type="submission" date="2019-03" db="EMBL/GenBank/DDBJ databases">
        <title>Flavobacterium AR-3-4 sp. nov. isolated from arctic soil.</title>
        <authorList>
            <person name="Chaudhary D.K."/>
        </authorList>
    </citation>
    <scope>NUCLEOTIDE SEQUENCE [LARGE SCALE GENOMIC DNA]</scope>
    <source>
        <strain evidence="3 4">AR-3-4</strain>
    </source>
</reference>
<comment type="caution">
    <text evidence="3">The sequence shown here is derived from an EMBL/GenBank/DDBJ whole genome shotgun (WGS) entry which is preliminary data.</text>
</comment>
<dbReference type="Pfam" id="PF14534">
    <property type="entry name" value="DUF4440"/>
    <property type="match status" value="1"/>
</dbReference>